<dbReference type="EMBL" id="CP009920">
    <property type="protein sequence ID" value="AJI23093.1"/>
    <property type="molecule type" value="Genomic_DNA"/>
</dbReference>
<dbReference type="RefSeq" id="WP_034650613.1">
    <property type="nucleotide sequence ID" value="NZ_BCVB01000006.1"/>
</dbReference>
<dbReference type="Pfam" id="PF05908">
    <property type="entry name" value="Gamma_PGA_hydro"/>
    <property type="match status" value="1"/>
</dbReference>
<gene>
    <name evidence="1" type="ORF">BG04_104</name>
</gene>
<dbReference type="Gene3D" id="3.40.630.100">
    <property type="entry name" value="Poly-gamma-glutamate hydrolase, zinc-binding motif"/>
    <property type="match status" value="1"/>
</dbReference>
<dbReference type="InterPro" id="IPR038128">
    <property type="entry name" value="Gamma_PGA_hydro_sf"/>
</dbReference>
<evidence type="ECO:0000313" key="1">
    <source>
        <dbReference type="EMBL" id="AJI23093.1"/>
    </source>
</evidence>
<evidence type="ECO:0000313" key="2">
    <source>
        <dbReference type="Proteomes" id="UP000031829"/>
    </source>
</evidence>
<dbReference type="AlphaFoldDB" id="A0A0B6AR12"/>
<dbReference type="InterPro" id="IPR008585">
    <property type="entry name" value="Gamma_PGA_hydro"/>
</dbReference>
<dbReference type="GeneID" id="93643627"/>
<evidence type="ECO:0008006" key="3">
    <source>
        <dbReference type="Google" id="ProtNLM"/>
    </source>
</evidence>
<name>A0A0B6AR12_PRIM2</name>
<dbReference type="KEGG" id="bmeg:BG04_104"/>
<reference evidence="1 2" key="1">
    <citation type="journal article" date="2015" name="Genome Announc.">
        <title>Complete genome sequences for 35 biothreat assay-relevant bacillus species.</title>
        <authorList>
            <person name="Johnson S.L."/>
            <person name="Daligault H.E."/>
            <person name="Davenport K.W."/>
            <person name="Jaissle J."/>
            <person name="Frey K.G."/>
            <person name="Ladner J.T."/>
            <person name="Broomall S.M."/>
            <person name="Bishop-Lilly K.A."/>
            <person name="Bruce D.C."/>
            <person name="Gibbons H.S."/>
            <person name="Coyne S.R."/>
            <person name="Lo C.C."/>
            <person name="Meincke L."/>
            <person name="Munk A.C."/>
            <person name="Koroleva G.I."/>
            <person name="Rosenzweig C.N."/>
            <person name="Palacios G.F."/>
            <person name="Redden C.L."/>
            <person name="Minogue T.D."/>
            <person name="Chain P.S."/>
        </authorList>
    </citation>
    <scope>NUCLEOTIDE SEQUENCE [LARGE SCALE GENOMIC DNA]</scope>
    <source>
        <strain evidence="2">ATCC 14581 / DSM 32 / JCM 2506 / NBRC 15308 / NCIMB 9376 / NCTC 10342 / NRRL B-14308 / VKM B-512</strain>
    </source>
</reference>
<organism evidence="1 2">
    <name type="scientific">Priestia megaterium (strain ATCC 14581 / DSM 32 / CCUG 1817 / JCM 2506 / NBRC 15308 / NCIMB 9376 / NCTC 10342 / NRRL B-14308 / VKM B-512 / Ford 19)</name>
    <name type="common">Bacillus megaterium</name>
    <dbReference type="NCBI Taxonomy" id="1348623"/>
    <lineage>
        <taxon>Bacteria</taxon>
        <taxon>Bacillati</taxon>
        <taxon>Bacillota</taxon>
        <taxon>Bacilli</taxon>
        <taxon>Bacillales</taxon>
        <taxon>Bacillaceae</taxon>
        <taxon>Priestia</taxon>
    </lineage>
</organism>
<accession>A0A0B6AR12</accession>
<protein>
    <recommendedName>
        <fullName evidence="3">Replication protein</fullName>
    </recommendedName>
</protein>
<proteinExistence type="predicted"/>
<dbReference type="Proteomes" id="UP000031829">
    <property type="component" value="Chromosome"/>
</dbReference>
<sequence length="191" mass="21541">MRDVYQSFQELSQCERAGIDYEIECVIRRREIVVLAIHGGTMEIGTEEVAEKIAEKLNATVYVFKTLKTENPFELHVTSANYDEEMARHLVKKSEVTISLHGAYSDVCTTYIGGRDEKLEKAVRHALSGFPISETPVHLKGVSPRNIANGNQRHKGLQLEITTPQYEQLLQDNELFNEYVNAVVSAVNSVM</sequence>
<dbReference type="HOGENOM" id="CLU_082126_1_0_9"/>